<dbReference type="SUPFAM" id="SSF57196">
    <property type="entry name" value="EGF/Laminin"/>
    <property type="match status" value="1"/>
</dbReference>
<evidence type="ECO:0000256" key="9">
    <source>
        <dbReference type="ARBA" id="ARBA00023180"/>
    </source>
</evidence>
<feature type="domain" description="EGF-like" evidence="13">
    <location>
        <begin position="371"/>
        <end position="409"/>
    </location>
</feature>
<dbReference type="InterPro" id="IPR051560">
    <property type="entry name" value="MAM_domain-containing"/>
</dbReference>
<dbReference type="SMART" id="SM00137">
    <property type="entry name" value="MAM"/>
    <property type="match status" value="4"/>
</dbReference>
<feature type="signal peptide" evidence="12">
    <location>
        <begin position="1"/>
        <end position="23"/>
    </location>
</feature>
<dbReference type="Proteomes" id="UP000887568">
    <property type="component" value="Unplaced"/>
</dbReference>
<dbReference type="FunFam" id="2.10.25.10:FF:000247">
    <property type="entry name" value="Delta/notch like EGF repeat containing"/>
    <property type="match status" value="1"/>
</dbReference>
<evidence type="ECO:0000256" key="1">
    <source>
        <dbReference type="ARBA" id="ARBA00004167"/>
    </source>
</evidence>
<evidence type="ECO:0000256" key="7">
    <source>
        <dbReference type="ARBA" id="ARBA00023136"/>
    </source>
</evidence>
<evidence type="ECO:0000259" key="13">
    <source>
        <dbReference type="PROSITE" id="PS50026"/>
    </source>
</evidence>
<keyword evidence="5" id="KW-0106">Calcium</keyword>
<dbReference type="GO" id="GO:0005509">
    <property type="term" value="F:calcium ion binding"/>
    <property type="evidence" value="ECO:0007669"/>
    <property type="project" value="InterPro"/>
</dbReference>
<feature type="domain" description="MAM" evidence="14">
    <location>
        <begin position="29"/>
        <end position="209"/>
    </location>
</feature>
<dbReference type="GO" id="GO:0071944">
    <property type="term" value="C:cell periphery"/>
    <property type="evidence" value="ECO:0007669"/>
    <property type="project" value="UniProtKB-ARBA"/>
</dbReference>
<keyword evidence="8 10" id="KW-1015">Disulfide bond</keyword>
<feature type="disulfide bond" evidence="10">
    <location>
        <begin position="380"/>
        <end position="397"/>
    </location>
</feature>
<dbReference type="AlphaFoldDB" id="A0A914BQA5"/>
<dbReference type="PROSITE" id="PS50060">
    <property type="entry name" value="MAM_2"/>
    <property type="match status" value="4"/>
</dbReference>
<dbReference type="InterPro" id="IPR000742">
    <property type="entry name" value="EGF"/>
</dbReference>
<evidence type="ECO:0000313" key="15">
    <source>
        <dbReference type="EnsemblMetazoa" id="XP_038078478.1"/>
    </source>
</evidence>
<evidence type="ECO:0000256" key="8">
    <source>
        <dbReference type="ARBA" id="ARBA00023157"/>
    </source>
</evidence>
<dbReference type="OrthoDB" id="412155at2759"/>
<feature type="disulfide bond" evidence="10">
    <location>
        <begin position="778"/>
        <end position="787"/>
    </location>
</feature>
<evidence type="ECO:0000256" key="3">
    <source>
        <dbReference type="ARBA" id="ARBA00022692"/>
    </source>
</evidence>
<dbReference type="GO" id="GO:0016020">
    <property type="term" value="C:membrane"/>
    <property type="evidence" value="ECO:0007669"/>
    <property type="project" value="UniProtKB-SubCell"/>
</dbReference>
<comment type="subcellular location">
    <subcellularLocation>
        <location evidence="1">Membrane</location>
        <topology evidence="1">Single-pass membrane protein</topology>
    </subcellularLocation>
</comment>
<dbReference type="RefSeq" id="XP_038078478.1">
    <property type="nucleotide sequence ID" value="XM_038222550.1"/>
</dbReference>
<evidence type="ECO:0000259" key="14">
    <source>
        <dbReference type="PROSITE" id="PS50060"/>
    </source>
</evidence>
<evidence type="ECO:0000313" key="16">
    <source>
        <dbReference type="Proteomes" id="UP000887568"/>
    </source>
</evidence>
<evidence type="ECO:0000256" key="6">
    <source>
        <dbReference type="ARBA" id="ARBA00022989"/>
    </source>
</evidence>
<keyword evidence="3 11" id="KW-0812">Transmembrane</keyword>
<dbReference type="Pfam" id="PF00008">
    <property type="entry name" value="EGF"/>
    <property type="match status" value="1"/>
</dbReference>
<keyword evidence="2 10" id="KW-0245">EGF-like domain</keyword>
<keyword evidence="6 11" id="KW-1133">Transmembrane helix</keyword>
<accession>A0A914BQA5</accession>
<dbReference type="PANTHER" id="PTHR23282">
    <property type="entry name" value="APICAL ENDOSOMAL GLYCOPROTEIN PRECURSOR"/>
    <property type="match status" value="1"/>
</dbReference>
<dbReference type="OMA" id="AKFQIAF"/>
<keyword evidence="16" id="KW-1185">Reference proteome</keyword>
<organism evidence="15 16">
    <name type="scientific">Patiria miniata</name>
    <name type="common">Bat star</name>
    <name type="synonym">Asterina miniata</name>
    <dbReference type="NCBI Taxonomy" id="46514"/>
    <lineage>
        <taxon>Eukaryota</taxon>
        <taxon>Metazoa</taxon>
        <taxon>Echinodermata</taxon>
        <taxon>Eleutherozoa</taxon>
        <taxon>Asterozoa</taxon>
        <taxon>Asteroidea</taxon>
        <taxon>Valvatacea</taxon>
        <taxon>Valvatida</taxon>
        <taxon>Asterinidae</taxon>
        <taxon>Patiria</taxon>
    </lineage>
</organism>
<evidence type="ECO:0000256" key="11">
    <source>
        <dbReference type="SAM" id="Phobius"/>
    </source>
</evidence>
<dbReference type="GO" id="GO:0007399">
    <property type="term" value="P:nervous system development"/>
    <property type="evidence" value="ECO:0007669"/>
    <property type="project" value="UniProtKB-ARBA"/>
</dbReference>
<reference evidence="15" key="1">
    <citation type="submission" date="2022-11" db="UniProtKB">
        <authorList>
            <consortium name="EnsemblMetazoa"/>
        </authorList>
    </citation>
    <scope>IDENTIFICATION</scope>
</reference>
<protein>
    <submittedName>
        <fullName evidence="15">Uncharacterized protein</fullName>
    </submittedName>
</protein>
<dbReference type="InterPro" id="IPR013320">
    <property type="entry name" value="ConA-like_dom_sf"/>
</dbReference>
<evidence type="ECO:0000256" key="4">
    <source>
        <dbReference type="ARBA" id="ARBA00022737"/>
    </source>
</evidence>
<evidence type="ECO:0000256" key="12">
    <source>
        <dbReference type="SAM" id="SignalP"/>
    </source>
</evidence>
<feature type="chain" id="PRO_5037111008" evidence="12">
    <location>
        <begin position="24"/>
        <end position="867"/>
    </location>
</feature>
<sequence length="867" mass="94776">MLVRGACLICLGLVILWTTGVDADSYTEIQCSFEPPRLCGWTSNKGPGVTASWARVNFITTVIGGIIDPSIPGLGYGPFADHSGDSYYAAATGKNGQEAHLLTPMIEGSKDAPVTVVSFWYHVGSTTANLAVSIVHEDQTKPRRTVWSLPSGGMALGRGDPWLFARTTINYPAKFQIAFEAEMKRNESEYVGLDDVLLQTGSFISKCDFEGGVFGDLCQFYQAGVAETSVDDFDWMMQSGETPSLDTGPLFDHTLGEGANGHYLFIEATRPEEMKTAVLYSMEYYKPPGESCTLEFYYHAFGSDLGALNVQVAGQDYTVALTSEDMWKKHEIDLTSVAGTFRVAFQGVRGEGNLGDISIDDISFVGDNCTGYDVCASSPCHGYNEAKCIPAADSFTCQCQGRDVPPLCTEGEYAEKNTTEEIQCTFLPLSLCNWESELVERELNMTFARQRAPPLLILIGPEFDHTDDSYYAIATGQGGEIGRLLTPMISGSRDAPHTVLTFWYHINVASSNLTVKVVHKNPSKAMETVWAIPAQGIAMPKNDPWLMARINLNYPAEFQVAFQAEIHHPSRAYVALDDVLLQTGKLPQYCDFEGSFYGDLCFFDQVSDVTLDQFDWTRLSGQTPTSGTGPSFDHTLGENKLGRYMYIESSDQSAGDKAILDSLEFYKMEGAACKLEFYYHSLGANLGQLNVAVGGMEYPVELTSEDLWKKHEIDLKTVAGIYKITVEGVDGNGPRGDIAIDDVGLVGDGCMEADMCASSPCLNGGTCTPVDTSYTCSCLQGYPGSNCEPPFVRKPMEPLTILAICAGCVSAVVIILVVSYLIWDNCRGNKASKEYEVDDLPNDVTQLAMSNDGLEAEECRNEKHREL</sequence>
<feature type="domain" description="EGF-like" evidence="13">
    <location>
        <begin position="752"/>
        <end position="788"/>
    </location>
</feature>
<dbReference type="InterPro" id="IPR001881">
    <property type="entry name" value="EGF-like_Ca-bd_dom"/>
</dbReference>
<keyword evidence="4" id="KW-0677">Repeat</keyword>
<dbReference type="Gene3D" id="2.60.120.200">
    <property type="match status" value="4"/>
</dbReference>
<evidence type="ECO:0000256" key="2">
    <source>
        <dbReference type="ARBA" id="ARBA00022536"/>
    </source>
</evidence>
<dbReference type="CDD" id="cd00054">
    <property type="entry name" value="EGF_CA"/>
    <property type="match status" value="1"/>
</dbReference>
<evidence type="ECO:0000256" key="5">
    <source>
        <dbReference type="ARBA" id="ARBA00022837"/>
    </source>
</evidence>
<dbReference type="PROSITE" id="PS00022">
    <property type="entry name" value="EGF_1"/>
    <property type="match status" value="1"/>
</dbReference>
<dbReference type="SMART" id="SM00179">
    <property type="entry name" value="EGF_CA"/>
    <property type="match status" value="1"/>
</dbReference>
<name>A0A914BQA5_PATMI</name>
<feature type="domain" description="MAM" evidence="14">
    <location>
        <begin position="422"/>
        <end position="592"/>
    </location>
</feature>
<keyword evidence="12" id="KW-0732">Signal</keyword>
<evidence type="ECO:0000256" key="10">
    <source>
        <dbReference type="PROSITE-ProRule" id="PRU00076"/>
    </source>
</evidence>
<dbReference type="EnsemblMetazoa" id="XM_038222550.1">
    <property type="protein sequence ID" value="XP_038078478.1"/>
    <property type="gene ID" value="LOC119745888"/>
</dbReference>
<dbReference type="Pfam" id="PF00629">
    <property type="entry name" value="MAM"/>
    <property type="match status" value="4"/>
</dbReference>
<dbReference type="Gene3D" id="2.10.25.10">
    <property type="entry name" value="Laminin"/>
    <property type="match status" value="1"/>
</dbReference>
<dbReference type="SUPFAM" id="SSF49899">
    <property type="entry name" value="Concanavalin A-like lectins/glucanases"/>
    <property type="match status" value="4"/>
</dbReference>
<feature type="disulfide bond" evidence="10">
    <location>
        <begin position="399"/>
        <end position="408"/>
    </location>
</feature>
<dbReference type="GO" id="GO:0120025">
    <property type="term" value="C:plasma membrane bounded cell projection"/>
    <property type="evidence" value="ECO:0007669"/>
    <property type="project" value="UniProtKB-ARBA"/>
</dbReference>
<keyword evidence="7 11" id="KW-0472">Membrane</keyword>
<dbReference type="GeneID" id="119745888"/>
<dbReference type="CDD" id="cd06263">
    <property type="entry name" value="MAM"/>
    <property type="match status" value="3"/>
</dbReference>
<feature type="transmembrane region" description="Helical" evidence="11">
    <location>
        <begin position="799"/>
        <end position="823"/>
    </location>
</feature>
<dbReference type="InterPro" id="IPR000998">
    <property type="entry name" value="MAM_dom"/>
</dbReference>
<dbReference type="PROSITE" id="PS01186">
    <property type="entry name" value="EGF_2"/>
    <property type="match status" value="1"/>
</dbReference>
<feature type="domain" description="MAM" evidence="14">
    <location>
        <begin position="205"/>
        <end position="371"/>
    </location>
</feature>
<proteinExistence type="predicted"/>
<keyword evidence="9" id="KW-0325">Glycoprotein</keyword>
<dbReference type="SMART" id="SM00181">
    <property type="entry name" value="EGF"/>
    <property type="match status" value="2"/>
</dbReference>
<dbReference type="PANTHER" id="PTHR23282:SF101">
    <property type="entry name" value="MAM DOMAIN-CONTAINING PROTEIN"/>
    <property type="match status" value="1"/>
</dbReference>
<comment type="caution">
    <text evidence="10">Lacks conserved residue(s) required for the propagation of feature annotation.</text>
</comment>
<feature type="domain" description="MAM" evidence="14">
    <location>
        <begin position="588"/>
        <end position="752"/>
    </location>
</feature>
<dbReference type="PROSITE" id="PS50026">
    <property type="entry name" value="EGF_3"/>
    <property type="match status" value="2"/>
</dbReference>